<accession>A0A0F9BCU1</accession>
<sequence length="189" mass="21373">ELEKVARRVANNEPKEYDLIFNVPPGTTKTATVSIFFPIWCWVNWFWMRFITSSHSSPLSLESAEYSRDVIRSEKFKQIFPEIAVKQNKDTKSNFRVVKNVGGVWISGGGRVSTSVTAKIMGFHSHIRIPDDLIDPEGAISEAEIRKANSHLDVLSTRKVDKEVSVMIMISQLRLSGFRLSGATIYIPE</sequence>
<evidence type="ECO:0000313" key="1">
    <source>
        <dbReference type="EMBL" id="KKK88444.1"/>
    </source>
</evidence>
<gene>
    <name evidence="1" type="ORF">LCGC14_2743090</name>
</gene>
<comment type="caution">
    <text evidence="1">The sequence shown here is derived from an EMBL/GenBank/DDBJ whole genome shotgun (WGS) entry which is preliminary data.</text>
</comment>
<dbReference type="EMBL" id="LAZR01049949">
    <property type="protein sequence ID" value="KKK88444.1"/>
    <property type="molecule type" value="Genomic_DNA"/>
</dbReference>
<name>A0A0F9BCU1_9ZZZZ</name>
<feature type="non-terminal residue" evidence="1">
    <location>
        <position position="1"/>
    </location>
</feature>
<organism evidence="1">
    <name type="scientific">marine sediment metagenome</name>
    <dbReference type="NCBI Taxonomy" id="412755"/>
    <lineage>
        <taxon>unclassified sequences</taxon>
        <taxon>metagenomes</taxon>
        <taxon>ecological metagenomes</taxon>
    </lineage>
</organism>
<protein>
    <submittedName>
        <fullName evidence="1">Uncharacterized protein</fullName>
    </submittedName>
</protein>
<proteinExistence type="predicted"/>
<reference evidence="1" key="1">
    <citation type="journal article" date="2015" name="Nature">
        <title>Complex archaea that bridge the gap between prokaryotes and eukaryotes.</title>
        <authorList>
            <person name="Spang A."/>
            <person name="Saw J.H."/>
            <person name="Jorgensen S.L."/>
            <person name="Zaremba-Niedzwiedzka K."/>
            <person name="Martijn J."/>
            <person name="Lind A.E."/>
            <person name="van Eijk R."/>
            <person name="Schleper C."/>
            <person name="Guy L."/>
            <person name="Ettema T.J."/>
        </authorList>
    </citation>
    <scope>NUCLEOTIDE SEQUENCE</scope>
</reference>
<dbReference type="AlphaFoldDB" id="A0A0F9BCU1"/>